<feature type="transmembrane region" description="Helical" evidence="2">
    <location>
        <begin position="87"/>
        <end position="108"/>
    </location>
</feature>
<feature type="region of interest" description="Disordered" evidence="1">
    <location>
        <begin position="119"/>
        <end position="140"/>
    </location>
</feature>
<evidence type="ECO:0000256" key="2">
    <source>
        <dbReference type="SAM" id="Phobius"/>
    </source>
</evidence>
<keyword evidence="2" id="KW-0812">Transmembrane</keyword>
<gene>
    <name evidence="3" type="ordered locus">Acid345_3666</name>
</gene>
<feature type="compositionally biased region" description="Low complexity" evidence="1">
    <location>
        <begin position="119"/>
        <end position="128"/>
    </location>
</feature>
<dbReference type="AlphaFoldDB" id="Q1IKD3"/>
<dbReference type="KEGG" id="aba:Acid345_3666"/>
<dbReference type="HOGENOM" id="CLU_1198507_0_0_0"/>
<evidence type="ECO:0000313" key="3">
    <source>
        <dbReference type="EMBL" id="ABF42667.1"/>
    </source>
</evidence>
<proteinExistence type="predicted"/>
<dbReference type="Proteomes" id="UP000002432">
    <property type="component" value="Chromosome"/>
</dbReference>
<dbReference type="EMBL" id="CP000360">
    <property type="protein sequence ID" value="ABF42667.1"/>
    <property type="molecule type" value="Genomic_DNA"/>
</dbReference>
<evidence type="ECO:0000256" key="1">
    <source>
        <dbReference type="SAM" id="MobiDB-lite"/>
    </source>
</evidence>
<organism evidence="3 4">
    <name type="scientific">Koribacter versatilis (strain Ellin345)</name>
    <dbReference type="NCBI Taxonomy" id="204669"/>
    <lineage>
        <taxon>Bacteria</taxon>
        <taxon>Pseudomonadati</taxon>
        <taxon>Acidobacteriota</taxon>
        <taxon>Terriglobia</taxon>
        <taxon>Terriglobales</taxon>
        <taxon>Candidatus Korobacteraceae</taxon>
        <taxon>Candidatus Korobacter</taxon>
    </lineage>
</organism>
<protein>
    <submittedName>
        <fullName evidence="3">Uncharacterized protein</fullName>
    </submittedName>
</protein>
<sequence>MNCQWYEQQLANDKIELWTNGRPSPALLAHARECERCAGFVDGELELRASLLELSETSQYAGPSANVKRNLLAELTALAPVPRRRTFALRFAFAAAAVLCLAIGVLYWRSARPQSTPVVAKQPAVQPQPVAPPQPAQSQAAIAVKDDKPVTVASVQRKPASRKPSAKPQTANDFYPVIMCDSLTCDSPTVAIRVELPASPLVNRGGGSSRTVMTDLLVGEDGLVRGVRVLQ</sequence>
<reference evidence="3 4" key="1">
    <citation type="journal article" date="2009" name="Appl. Environ. Microbiol.">
        <title>Three genomes from the phylum Acidobacteria provide insight into the lifestyles of these microorganisms in soils.</title>
        <authorList>
            <person name="Ward N.L."/>
            <person name="Challacombe J.F."/>
            <person name="Janssen P.H."/>
            <person name="Henrissat B."/>
            <person name="Coutinho P.M."/>
            <person name="Wu M."/>
            <person name="Xie G."/>
            <person name="Haft D.H."/>
            <person name="Sait M."/>
            <person name="Badger J."/>
            <person name="Barabote R.D."/>
            <person name="Bradley B."/>
            <person name="Brettin T.S."/>
            <person name="Brinkac L.M."/>
            <person name="Bruce D."/>
            <person name="Creasy T."/>
            <person name="Daugherty S.C."/>
            <person name="Davidsen T.M."/>
            <person name="DeBoy R.T."/>
            <person name="Detter J.C."/>
            <person name="Dodson R.J."/>
            <person name="Durkin A.S."/>
            <person name="Ganapathy A."/>
            <person name="Gwinn-Giglio M."/>
            <person name="Han C.S."/>
            <person name="Khouri H."/>
            <person name="Kiss H."/>
            <person name="Kothari S.P."/>
            <person name="Madupu R."/>
            <person name="Nelson K.E."/>
            <person name="Nelson W.C."/>
            <person name="Paulsen I."/>
            <person name="Penn K."/>
            <person name="Ren Q."/>
            <person name="Rosovitz M.J."/>
            <person name="Selengut J.D."/>
            <person name="Shrivastava S."/>
            <person name="Sullivan S.A."/>
            <person name="Tapia R."/>
            <person name="Thompson L.S."/>
            <person name="Watkins K.L."/>
            <person name="Yang Q."/>
            <person name="Yu C."/>
            <person name="Zafar N."/>
            <person name="Zhou L."/>
            <person name="Kuske C.R."/>
        </authorList>
    </citation>
    <scope>NUCLEOTIDE SEQUENCE [LARGE SCALE GENOMIC DNA]</scope>
    <source>
        <strain evidence="3 4">Ellin345</strain>
    </source>
</reference>
<dbReference type="STRING" id="204669.Acid345_3666"/>
<accession>Q1IKD3</accession>
<dbReference type="RefSeq" id="WP_011524466.1">
    <property type="nucleotide sequence ID" value="NC_008009.1"/>
</dbReference>
<evidence type="ECO:0000313" key="4">
    <source>
        <dbReference type="Proteomes" id="UP000002432"/>
    </source>
</evidence>
<dbReference type="EnsemblBacteria" id="ABF42667">
    <property type="protein sequence ID" value="ABF42667"/>
    <property type="gene ID" value="Acid345_3666"/>
</dbReference>
<keyword evidence="2" id="KW-1133">Transmembrane helix</keyword>
<keyword evidence="4" id="KW-1185">Reference proteome</keyword>
<name>Q1IKD3_KORVE</name>
<keyword evidence="2" id="KW-0472">Membrane</keyword>